<comment type="caution">
    <text evidence="1">The sequence shown here is derived from an EMBL/GenBank/DDBJ whole genome shotgun (WGS) entry which is preliminary data.</text>
</comment>
<proteinExistence type="predicted"/>
<dbReference type="AlphaFoldDB" id="A0A9N8MKZ2"/>
<protein>
    <recommendedName>
        <fullName evidence="3">NlpC/P60 domain-containing protein</fullName>
    </recommendedName>
</protein>
<dbReference type="SUPFAM" id="SSF54001">
    <property type="entry name" value="Cysteine proteinases"/>
    <property type="match status" value="1"/>
</dbReference>
<dbReference type="Proteomes" id="UP000675121">
    <property type="component" value="Unassembled WGS sequence"/>
</dbReference>
<keyword evidence="2" id="KW-1185">Reference proteome</keyword>
<evidence type="ECO:0000313" key="2">
    <source>
        <dbReference type="Proteomes" id="UP000675121"/>
    </source>
</evidence>
<dbReference type="InterPro" id="IPR038765">
    <property type="entry name" value="Papain-like_cys_pep_sf"/>
</dbReference>
<reference evidence="1" key="1">
    <citation type="submission" date="2021-02" db="EMBL/GenBank/DDBJ databases">
        <authorList>
            <person name="Vanwijnsberghe S."/>
        </authorList>
    </citation>
    <scope>NUCLEOTIDE SEQUENCE</scope>
    <source>
        <strain evidence="1">R-70211</strain>
    </source>
</reference>
<organism evidence="1 2">
    <name type="scientific">Paraburkholderia domus</name>
    <dbReference type="NCBI Taxonomy" id="2793075"/>
    <lineage>
        <taxon>Bacteria</taxon>
        <taxon>Pseudomonadati</taxon>
        <taxon>Pseudomonadota</taxon>
        <taxon>Betaproteobacteria</taxon>
        <taxon>Burkholderiales</taxon>
        <taxon>Burkholderiaceae</taxon>
        <taxon>Paraburkholderia</taxon>
    </lineage>
</organism>
<name>A0A9N8MKZ2_9BURK</name>
<accession>A0A9N8MKZ2</accession>
<evidence type="ECO:0000313" key="1">
    <source>
        <dbReference type="EMBL" id="CAE6865602.1"/>
    </source>
</evidence>
<sequence length="214" mass="23360">MDYYRINSVLWNDYLLADMPKERSFKCGRVAATTILAITLAAVTVTRALGEDAGVTQCVGPLSLRLADAALNAPRVANSDGTLYGLQRWRPGTNQTYLGVAFPGLLSCAYTVSAIFGAACHPIGALASVRQVDAALSGWKKISNLNELQPGDVIFWRPRKAKILGVSCPNTHWHVGISVGGDRTVDNDWWSGQPRLNRIARLCSDFAYARRPLR</sequence>
<gene>
    <name evidence="1" type="ORF">R70211_00769</name>
</gene>
<dbReference type="Gene3D" id="3.90.1720.10">
    <property type="entry name" value="endopeptidase domain like (from Nostoc punctiforme)"/>
    <property type="match status" value="1"/>
</dbReference>
<dbReference type="EMBL" id="CAJNAS010000002">
    <property type="protein sequence ID" value="CAE6865602.1"/>
    <property type="molecule type" value="Genomic_DNA"/>
</dbReference>
<evidence type="ECO:0008006" key="3">
    <source>
        <dbReference type="Google" id="ProtNLM"/>
    </source>
</evidence>